<dbReference type="Proteomes" id="UP001180973">
    <property type="component" value="Unassembled WGS sequence"/>
</dbReference>
<keyword evidence="1" id="KW-0812">Transmembrane</keyword>
<organism evidence="2 3">
    <name type="scientific">Micromonospora reichwaldensis</name>
    <dbReference type="NCBI Taxonomy" id="3075516"/>
    <lineage>
        <taxon>Bacteria</taxon>
        <taxon>Bacillati</taxon>
        <taxon>Actinomycetota</taxon>
        <taxon>Actinomycetes</taxon>
        <taxon>Micromonosporales</taxon>
        <taxon>Micromonosporaceae</taxon>
        <taxon>Micromonospora</taxon>
    </lineage>
</organism>
<evidence type="ECO:0000313" key="2">
    <source>
        <dbReference type="EMBL" id="MDT0528227.1"/>
    </source>
</evidence>
<reference evidence="2" key="1">
    <citation type="submission" date="2023-09" db="EMBL/GenBank/DDBJ databases">
        <title>30 novel species of actinomycetes from the DSMZ collection.</title>
        <authorList>
            <person name="Nouioui I."/>
        </authorList>
    </citation>
    <scope>NUCLEOTIDE SEQUENCE</scope>
    <source>
        <strain evidence="2">DSM 115977</strain>
    </source>
</reference>
<protein>
    <recommendedName>
        <fullName evidence="4">Proteins of 100 residues with WXG</fullName>
    </recommendedName>
</protein>
<feature type="transmembrane region" description="Helical" evidence="1">
    <location>
        <begin position="140"/>
        <end position="161"/>
    </location>
</feature>
<proteinExistence type="predicted"/>
<evidence type="ECO:0000313" key="3">
    <source>
        <dbReference type="Proteomes" id="UP001180973"/>
    </source>
</evidence>
<keyword evidence="1" id="KW-0472">Membrane</keyword>
<dbReference type="RefSeq" id="WP_311410553.1">
    <property type="nucleotide sequence ID" value="NZ_JAVRFL010000004.1"/>
</dbReference>
<dbReference type="EMBL" id="JAVRFL010000004">
    <property type="protein sequence ID" value="MDT0528227.1"/>
    <property type="molecule type" value="Genomic_DNA"/>
</dbReference>
<comment type="caution">
    <text evidence="2">The sequence shown here is derived from an EMBL/GenBank/DDBJ whole genome shotgun (WGS) entry which is preliminary data.</text>
</comment>
<accession>A0ABU2WQP2</accession>
<keyword evidence="3" id="KW-1185">Reference proteome</keyword>
<feature type="transmembrane region" description="Helical" evidence="1">
    <location>
        <begin position="167"/>
        <end position="187"/>
    </location>
</feature>
<name>A0ABU2WQP2_9ACTN</name>
<keyword evidence="1" id="KW-1133">Transmembrane helix</keyword>
<sequence>MPEILIANSSGSVVGTHSVAAQTAPVRSLAGAARANWVWLVGAAFLTAAIIHLETFDNDEVNQSIKEWGDAARFLGGDQFGAALESVIPSSEEWDFDDRDAFDAFVQKLNAEIGALAEALNANKEALTAVRDHFNASIDALVGALVPILIAVIAAVALQAFPATAPLAQAIGVAGLTATAAILGLIFTDIGALFSTVASAFRGNSQYNFVSDSRPGWATGDADPDIQDIQIDWVQDPGFYRA</sequence>
<feature type="transmembrane region" description="Helical" evidence="1">
    <location>
        <begin position="37"/>
        <end position="56"/>
    </location>
</feature>
<gene>
    <name evidence="2" type="ORF">RM555_04360</name>
</gene>
<evidence type="ECO:0000256" key="1">
    <source>
        <dbReference type="SAM" id="Phobius"/>
    </source>
</evidence>
<evidence type="ECO:0008006" key="4">
    <source>
        <dbReference type="Google" id="ProtNLM"/>
    </source>
</evidence>